<feature type="non-terminal residue" evidence="1">
    <location>
        <position position="1"/>
    </location>
</feature>
<dbReference type="AlphaFoldDB" id="A0A392SPM6"/>
<comment type="caution">
    <text evidence="1">The sequence shown here is derived from an EMBL/GenBank/DDBJ whole genome shotgun (WGS) entry which is preliminary data.</text>
</comment>
<organism evidence="1 2">
    <name type="scientific">Trifolium medium</name>
    <dbReference type="NCBI Taxonomy" id="97028"/>
    <lineage>
        <taxon>Eukaryota</taxon>
        <taxon>Viridiplantae</taxon>
        <taxon>Streptophyta</taxon>
        <taxon>Embryophyta</taxon>
        <taxon>Tracheophyta</taxon>
        <taxon>Spermatophyta</taxon>
        <taxon>Magnoliopsida</taxon>
        <taxon>eudicotyledons</taxon>
        <taxon>Gunneridae</taxon>
        <taxon>Pentapetalae</taxon>
        <taxon>rosids</taxon>
        <taxon>fabids</taxon>
        <taxon>Fabales</taxon>
        <taxon>Fabaceae</taxon>
        <taxon>Papilionoideae</taxon>
        <taxon>50 kb inversion clade</taxon>
        <taxon>NPAAA clade</taxon>
        <taxon>Hologalegina</taxon>
        <taxon>IRL clade</taxon>
        <taxon>Trifolieae</taxon>
        <taxon>Trifolium</taxon>
    </lineage>
</organism>
<evidence type="ECO:0000313" key="2">
    <source>
        <dbReference type="Proteomes" id="UP000265520"/>
    </source>
</evidence>
<dbReference type="Proteomes" id="UP000265520">
    <property type="component" value="Unassembled WGS sequence"/>
</dbReference>
<dbReference type="EMBL" id="LXQA010415295">
    <property type="protein sequence ID" value="MCI50357.1"/>
    <property type="molecule type" value="Genomic_DNA"/>
</dbReference>
<keyword evidence="2" id="KW-1185">Reference proteome</keyword>
<name>A0A392SPM6_9FABA</name>
<reference evidence="1 2" key="1">
    <citation type="journal article" date="2018" name="Front. Plant Sci.">
        <title>Red Clover (Trifolium pratense) and Zigzag Clover (T. medium) - A Picture of Genomic Similarities and Differences.</title>
        <authorList>
            <person name="Dluhosova J."/>
            <person name="Istvanek J."/>
            <person name="Nedelnik J."/>
            <person name="Repkova J."/>
        </authorList>
    </citation>
    <scope>NUCLEOTIDE SEQUENCE [LARGE SCALE GENOMIC DNA]</scope>
    <source>
        <strain evidence="2">cv. 10/8</strain>
        <tissue evidence="1">Leaf</tissue>
    </source>
</reference>
<protein>
    <submittedName>
        <fullName evidence="1">Uncharacterized protein</fullName>
    </submittedName>
</protein>
<evidence type="ECO:0000313" key="1">
    <source>
        <dbReference type="EMBL" id="MCI50357.1"/>
    </source>
</evidence>
<sequence>GAVADMARSLGSPDVIIIGADLTKLEDSKRKQISGEQHIALYMQSHISKTVKAGS</sequence>
<accession>A0A392SPM6</accession>
<proteinExistence type="predicted"/>